<name>A0A4S5DAG5_9ACTN</name>
<organism evidence="2 3">
    <name type="scientific">Candidatus Frankia alpina</name>
    <dbReference type="NCBI Taxonomy" id="2699483"/>
    <lineage>
        <taxon>Bacteria</taxon>
        <taxon>Bacillati</taxon>
        <taxon>Actinomycetota</taxon>
        <taxon>Actinomycetes</taxon>
        <taxon>Frankiales</taxon>
        <taxon>Frankiaceae</taxon>
        <taxon>Frankia</taxon>
    </lineage>
</organism>
<gene>
    <name evidence="2" type="ORF">E7Y31_18495</name>
</gene>
<dbReference type="OrthoDB" id="9965461at2"/>
<reference evidence="2 3" key="1">
    <citation type="submission" date="2019-04" db="EMBL/GenBank/DDBJ databases">
        <title>Draft genome sequences for three unisolated Alnus-infective Frankia Sp+ strains, AgTrS, AiOr and AvVan, the first sequenced Frankia strains able to sporulate in-planta.</title>
        <authorList>
            <person name="Bethencourt L."/>
            <person name="Vautrin F."/>
            <person name="Taib N."/>
            <person name="Dubost A."/>
            <person name="Castro-Garcia L."/>
            <person name="Imbaud O."/>
            <person name="Abrouk D."/>
            <person name="Fournier P."/>
            <person name="Briolay J."/>
            <person name="Nguyen A."/>
            <person name="Normand P."/>
            <person name="Fernandez M.P."/>
            <person name="Brochier-Armanet C."/>
            <person name="Herrera-Belaroussi A."/>
        </authorList>
    </citation>
    <scope>NUCLEOTIDE SEQUENCE [LARGE SCALE GENOMIC DNA]</scope>
    <source>
        <strain evidence="2 3">AvVan</strain>
    </source>
</reference>
<dbReference type="Proteomes" id="UP000305282">
    <property type="component" value="Unassembled WGS sequence"/>
</dbReference>
<proteinExistence type="predicted"/>
<evidence type="ECO:0000313" key="3">
    <source>
        <dbReference type="Proteomes" id="UP000305282"/>
    </source>
</evidence>
<dbReference type="AlphaFoldDB" id="A0A4S5DAG5"/>
<feature type="region of interest" description="Disordered" evidence="1">
    <location>
        <begin position="111"/>
        <end position="156"/>
    </location>
</feature>
<evidence type="ECO:0000313" key="2">
    <source>
        <dbReference type="EMBL" id="THJ54883.1"/>
    </source>
</evidence>
<comment type="caution">
    <text evidence="2">The sequence shown here is derived from an EMBL/GenBank/DDBJ whole genome shotgun (WGS) entry which is preliminary data.</text>
</comment>
<protein>
    <submittedName>
        <fullName evidence="2">Uncharacterized protein</fullName>
    </submittedName>
</protein>
<dbReference type="RefSeq" id="WP_136449163.1">
    <property type="nucleotide sequence ID" value="NZ_SSXH01000597.1"/>
</dbReference>
<keyword evidence="3" id="KW-1185">Reference proteome</keyword>
<dbReference type="EMBL" id="SSXH01000597">
    <property type="protein sequence ID" value="THJ54883.1"/>
    <property type="molecule type" value="Genomic_DNA"/>
</dbReference>
<sequence length="271" mass="28713">MDEAAAWIRSHLRIRYGVFRLATGRRLVDLPDADLHQLIADWISRTYRTDLTATDVAAAQAARDAQDTAACAECAAADRDDRPTSSRAAAHGLGCPTGRFLTEREAGYTGWLDQDGHRVDPADAPDPFQRTPDGDTDAPSPDPTSPTPALVAHTPDAPAAGIPSHQGELPIMTVGSGETTNIQAARTYYEQLAGHAEADIASRIEMSRTYMTAAQLSDPGVLSAISHAQETAGLLAAASRGVVSALENHRLMEEAVASTPGAANTDFYRPA</sequence>
<accession>A0A4S5DAG5</accession>
<evidence type="ECO:0000256" key="1">
    <source>
        <dbReference type="SAM" id="MobiDB-lite"/>
    </source>
</evidence>